<reference evidence="3" key="1">
    <citation type="submission" date="2016-02" db="EMBL/GenBank/DDBJ databases">
        <authorList>
            <person name="Shin S.-K."/>
            <person name="Yi H."/>
            <person name="Kim E."/>
        </authorList>
    </citation>
    <scope>NUCLEOTIDE SEQUENCE [LARGE SCALE GENOMIC DNA]</scope>
    <source>
        <strain evidence="3">LPB0003</strain>
    </source>
</reference>
<evidence type="ECO:0008006" key="4">
    <source>
        <dbReference type="Google" id="ProtNLM"/>
    </source>
</evidence>
<comment type="caution">
    <text evidence="2">The sequence shown here is derived from an EMBL/GenBank/DDBJ whole genome shotgun (WGS) entry which is preliminary data.</text>
</comment>
<dbReference type="KEGG" id="pob:LPB03_07915"/>
<sequence>MSSLAQEKKYKKIITALSIVIPLAVAALFGVNLKDLGFNVEPLTFLPPIYASINGLTAVLLIAAILAIKNGNKKLHEQLNTTAIACSLAFLLMYIAYHMTSNSTTFGGEGAIKYIYYFILITHIILSVIVIPFVLTTYMRAKLGNFTQHKKIARITFPLWLYVAITGVIVYLMISPYYV</sequence>
<keyword evidence="1" id="KW-0472">Membrane</keyword>
<evidence type="ECO:0000313" key="2">
    <source>
        <dbReference type="EMBL" id="OBY66328.1"/>
    </source>
</evidence>
<evidence type="ECO:0000313" key="3">
    <source>
        <dbReference type="Proteomes" id="UP000092584"/>
    </source>
</evidence>
<dbReference type="InterPro" id="IPR007352">
    <property type="entry name" value="DUF420"/>
</dbReference>
<evidence type="ECO:0000256" key="1">
    <source>
        <dbReference type="SAM" id="Phobius"/>
    </source>
</evidence>
<proteinExistence type="predicted"/>
<feature type="transmembrane region" description="Helical" evidence="1">
    <location>
        <begin position="12"/>
        <end position="33"/>
    </location>
</feature>
<dbReference type="RefSeq" id="WP_065317794.1">
    <property type="nucleotide sequence ID" value="NZ_CP017477.1"/>
</dbReference>
<feature type="transmembrane region" description="Helical" evidence="1">
    <location>
        <begin position="79"/>
        <end position="99"/>
    </location>
</feature>
<dbReference type="Pfam" id="PF04238">
    <property type="entry name" value="DUF420"/>
    <property type="match status" value="1"/>
</dbReference>
<keyword evidence="1" id="KW-0812">Transmembrane</keyword>
<dbReference type="PANTHER" id="PTHR37692:SF1">
    <property type="entry name" value="DUF420 DOMAIN-CONTAINING PROTEIN"/>
    <property type="match status" value="1"/>
</dbReference>
<feature type="transmembrane region" description="Helical" evidence="1">
    <location>
        <begin position="114"/>
        <end position="138"/>
    </location>
</feature>
<feature type="transmembrane region" description="Helical" evidence="1">
    <location>
        <begin position="159"/>
        <end position="178"/>
    </location>
</feature>
<name>A0A1B8U389_9FLAO</name>
<organism evidence="2 3">
    <name type="scientific">Polaribacter vadi</name>
    <dbReference type="NCBI Taxonomy" id="1774273"/>
    <lineage>
        <taxon>Bacteria</taxon>
        <taxon>Pseudomonadati</taxon>
        <taxon>Bacteroidota</taxon>
        <taxon>Flavobacteriia</taxon>
        <taxon>Flavobacteriales</taxon>
        <taxon>Flavobacteriaceae</taxon>
    </lineage>
</organism>
<gene>
    <name evidence="2" type="ORF">LPB3_01300</name>
</gene>
<dbReference type="STRING" id="1774273.LPB03_07915"/>
<accession>A0A1B8U389</accession>
<keyword evidence="3" id="KW-1185">Reference proteome</keyword>
<dbReference type="AlphaFoldDB" id="A0A1B8U389"/>
<dbReference type="PANTHER" id="PTHR37692">
    <property type="entry name" value="HYPOTHETICAL MEMBRANE SPANNING PROTEIN"/>
    <property type="match status" value="1"/>
</dbReference>
<keyword evidence="1" id="KW-1133">Transmembrane helix</keyword>
<dbReference type="EMBL" id="LSFM01000002">
    <property type="protein sequence ID" value="OBY66328.1"/>
    <property type="molecule type" value="Genomic_DNA"/>
</dbReference>
<protein>
    <recommendedName>
        <fullName evidence="4">DUF420 domain-containing protein</fullName>
    </recommendedName>
</protein>
<dbReference type="Proteomes" id="UP000092584">
    <property type="component" value="Unassembled WGS sequence"/>
</dbReference>
<feature type="transmembrane region" description="Helical" evidence="1">
    <location>
        <begin position="45"/>
        <end position="67"/>
    </location>
</feature>
<dbReference type="OrthoDB" id="9811380at2"/>